<accession>A0A7J8AS69</accession>
<dbReference type="GO" id="GO:0045214">
    <property type="term" value="P:sarcomere organization"/>
    <property type="evidence" value="ECO:0007669"/>
    <property type="project" value="TreeGrafter"/>
</dbReference>
<evidence type="ECO:0000256" key="4">
    <source>
        <dbReference type="PROSITE-ProRule" id="PRU00221"/>
    </source>
</evidence>
<protein>
    <submittedName>
        <fullName evidence="5">WD repeat domain 1</fullName>
    </submittedName>
</protein>
<dbReference type="PANTHER" id="PTHR19856:SF0">
    <property type="entry name" value="WD REPEAT-CONTAINING PROTEIN 1"/>
    <property type="match status" value="1"/>
</dbReference>
<evidence type="ECO:0000256" key="3">
    <source>
        <dbReference type="ARBA" id="ARBA00038366"/>
    </source>
</evidence>
<reference evidence="5 6" key="1">
    <citation type="journal article" date="2020" name="Nature">
        <title>Six reference-quality genomes reveal evolution of bat adaptations.</title>
        <authorList>
            <person name="Jebb D."/>
            <person name="Huang Z."/>
            <person name="Pippel M."/>
            <person name="Hughes G.M."/>
            <person name="Lavrichenko K."/>
            <person name="Devanna P."/>
            <person name="Winkler S."/>
            <person name="Jermiin L.S."/>
            <person name="Skirmuntt E.C."/>
            <person name="Katzourakis A."/>
            <person name="Burkitt-Gray L."/>
            <person name="Ray D.A."/>
            <person name="Sullivan K.A.M."/>
            <person name="Roscito J.G."/>
            <person name="Kirilenko B.M."/>
            <person name="Davalos L.M."/>
            <person name="Corthals A.P."/>
            <person name="Power M.L."/>
            <person name="Jones G."/>
            <person name="Ransome R.D."/>
            <person name="Dechmann D.K.N."/>
            <person name="Locatelli A.G."/>
            <person name="Puechmaille S.J."/>
            <person name="Fedrigo O."/>
            <person name="Jarvis E.D."/>
            <person name="Hiller M."/>
            <person name="Vernes S.C."/>
            <person name="Myers E.W."/>
            <person name="Teeling E.C."/>
        </authorList>
    </citation>
    <scope>NUCLEOTIDE SEQUENCE [LARGE SCALE GENOMIC DNA]</scope>
    <source>
        <strain evidence="5">MMyoMyo1</strain>
        <tissue evidence="5">Flight muscle</tissue>
    </source>
</reference>
<dbReference type="PROSITE" id="PS50294">
    <property type="entry name" value="WD_REPEATS_REGION"/>
    <property type="match status" value="1"/>
</dbReference>
<evidence type="ECO:0000256" key="2">
    <source>
        <dbReference type="ARBA" id="ARBA00022737"/>
    </source>
</evidence>
<sequence>MVAVGATDGNVRLYSILGSSLKDEGKLLEAKGPVTDLAYSHDGAFLAVCDASKVVTVFSVADGYAENSVFYGHHAKIVCLAWSPDNEHFASGGMDMMVYVWTLSDPETRVKIQDAHRLHHVSSLAWLDEHTLVTTSHDASVKEWTISY</sequence>
<dbReference type="GO" id="GO:0030042">
    <property type="term" value="P:actin filament depolymerization"/>
    <property type="evidence" value="ECO:0007669"/>
    <property type="project" value="TreeGrafter"/>
</dbReference>
<dbReference type="InterPro" id="IPR001680">
    <property type="entry name" value="WD40_rpt"/>
</dbReference>
<feature type="repeat" description="WD" evidence="4">
    <location>
        <begin position="70"/>
        <end position="111"/>
    </location>
</feature>
<dbReference type="AlphaFoldDB" id="A0A7J8AS69"/>
<evidence type="ECO:0000313" key="6">
    <source>
        <dbReference type="Proteomes" id="UP000527355"/>
    </source>
</evidence>
<keyword evidence="2" id="KW-0677">Repeat</keyword>
<dbReference type="Proteomes" id="UP000527355">
    <property type="component" value="Unassembled WGS sequence"/>
</dbReference>
<dbReference type="SUPFAM" id="SSF50978">
    <property type="entry name" value="WD40 repeat-like"/>
    <property type="match status" value="1"/>
</dbReference>
<dbReference type="Pfam" id="PF00400">
    <property type="entry name" value="WD40"/>
    <property type="match status" value="3"/>
</dbReference>
<dbReference type="InterPro" id="IPR036322">
    <property type="entry name" value="WD40_repeat_dom_sf"/>
</dbReference>
<dbReference type="GO" id="GO:0051015">
    <property type="term" value="F:actin filament binding"/>
    <property type="evidence" value="ECO:0007669"/>
    <property type="project" value="TreeGrafter"/>
</dbReference>
<dbReference type="VEuPathDB" id="HostDB:GeneID_118666495"/>
<dbReference type="PANTHER" id="PTHR19856">
    <property type="entry name" value="WD-REPEATCONTAINING PROTEIN WDR1"/>
    <property type="match status" value="1"/>
</dbReference>
<name>A0A7J8AS69_MYOMY</name>
<gene>
    <name evidence="5" type="ORF">mMyoMyo1_020481</name>
</gene>
<dbReference type="SMART" id="SM00320">
    <property type="entry name" value="WD40"/>
    <property type="match status" value="3"/>
</dbReference>
<evidence type="ECO:0000313" key="5">
    <source>
        <dbReference type="EMBL" id="KAF6389447.1"/>
    </source>
</evidence>
<comment type="similarity">
    <text evidence="3">Belongs to the WD repeat AIP1 family.</text>
</comment>
<evidence type="ECO:0000256" key="1">
    <source>
        <dbReference type="ARBA" id="ARBA00022574"/>
    </source>
</evidence>
<dbReference type="Gene3D" id="2.130.10.10">
    <property type="entry name" value="YVTN repeat-like/Quinoprotein amine dehydrogenase"/>
    <property type="match status" value="1"/>
</dbReference>
<keyword evidence="6" id="KW-1185">Reference proteome</keyword>
<organism evidence="5 6">
    <name type="scientific">Myotis myotis</name>
    <name type="common">Greater mouse-eared bat</name>
    <name type="synonym">Vespertilio myotis</name>
    <dbReference type="NCBI Taxonomy" id="51298"/>
    <lineage>
        <taxon>Eukaryota</taxon>
        <taxon>Metazoa</taxon>
        <taxon>Chordata</taxon>
        <taxon>Craniata</taxon>
        <taxon>Vertebrata</taxon>
        <taxon>Euteleostomi</taxon>
        <taxon>Mammalia</taxon>
        <taxon>Eutheria</taxon>
        <taxon>Laurasiatheria</taxon>
        <taxon>Chiroptera</taxon>
        <taxon>Yangochiroptera</taxon>
        <taxon>Vespertilionidae</taxon>
        <taxon>Myotis</taxon>
    </lineage>
</organism>
<dbReference type="PROSITE" id="PS50082">
    <property type="entry name" value="WD_REPEATS_2"/>
    <property type="match status" value="1"/>
</dbReference>
<proteinExistence type="inferred from homology"/>
<dbReference type="GO" id="GO:0040011">
    <property type="term" value="P:locomotion"/>
    <property type="evidence" value="ECO:0007669"/>
    <property type="project" value="TreeGrafter"/>
</dbReference>
<dbReference type="GO" id="GO:0030864">
    <property type="term" value="C:cortical actin cytoskeleton"/>
    <property type="evidence" value="ECO:0007669"/>
    <property type="project" value="TreeGrafter"/>
</dbReference>
<dbReference type="EMBL" id="JABWUV010000001">
    <property type="protein sequence ID" value="KAF6389447.1"/>
    <property type="molecule type" value="Genomic_DNA"/>
</dbReference>
<comment type="caution">
    <text evidence="5">The sequence shown here is derived from an EMBL/GenBank/DDBJ whole genome shotgun (WGS) entry which is preliminary data.</text>
</comment>
<keyword evidence="1 4" id="KW-0853">WD repeat</keyword>
<dbReference type="InterPro" id="IPR015943">
    <property type="entry name" value="WD40/YVTN_repeat-like_dom_sf"/>
</dbReference>